<feature type="compositionally biased region" description="Low complexity" evidence="1">
    <location>
        <begin position="183"/>
        <end position="210"/>
    </location>
</feature>
<dbReference type="AlphaFoldDB" id="K5BBC1"/>
<reference evidence="3 4" key="1">
    <citation type="journal article" date="2012" name="J. Bacteriol.">
        <title>Genome sequence of Mycobacterium hassiacum DSM 44199, a rare source of heat-stable mycobacterial proteins.</title>
        <authorList>
            <person name="Tiago I."/>
            <person name="Maranha A."/>
            <person name="Mendes V."/>
            <person name="Alarico S."/>
            <person name="Moynihan P.J."/>
            <person name="Clarke A.J."/>
            <person name="Macedo-Ribeiro S."/>
            <person name="Pereira P.J."/>
            <person name="Empadinhas N."/>
        </authorList>
    </citation>
    <scope>NUCLEOTIDE SEQUENCE [LARGE SCALE GENOMIC DNA]</scope>
    <source>
        <strain evidence="4">DSM 44199 / CIP 105218 / JCM 12690 / 3849</strain>
    </source>
</reference>
<keyword evidence="4" id="KW-1185">Reference proteome</keyword>
<evidence type="ECO:0000256" key="1">
    <source>
        <dbReference type="SAM" id="MobiDB-lite"/>
    </source>
</evidence>
<gene>
    <name evidence="3" type="ORF">C731_2257</name>
</gene>
<keyword evidence="2" id="KW-0472">Membrane</keyword>
<keyword evidence="2" id="KW-1133">Transmembrane helix</keyword>
<comment type="caution">
    <text evidence="3">The sequence shown here is derived from an EMBL/GenBank/DDBJ whole genome shotgun (WGS) entry which is preliminary data.</text>
</comment>
<feature type="compositionally biased region" description="Pro residues" evidence="1">
    <location>
        <begin position="80"/>
        <end position="108"/>
    </location>
</feature>
<evidence type="ECO:0008006" key="5">
    <source>
        <dbReference type="Google" id="ProtNLM"/>
    </source>
</evidence>
<accession>K5BBC1</accession>
<dbReference type="EMBL" id="AMRA01000055">
    <property type="protein sequence ID" value="EKF23730.1"/>
    <property type="molecule type" value="Genomic_DNA"/>
</dbReference>
<feature type="region of interest" description="Disordered" evidence="1">
    <location>
        <begin position="53"/>
        <end position="113"/>
    </location>
</feature>
<dbReference type="Proteomes" id="UP000006265">
    <property type="component" value="Unassembled WGS sequence"/>
</dbReference>
<sequence>MSESQHQLLTRLSGDFYAISQYMARVATDLSALDRVLAGAVLAPRHGYWAAPGHPQYPAQPSAPQPAASEPEPAQSYPAQPYPAQPEPAQPQPVSQPQPIAEPQPAVAPQPAAERNEGWNVGWIGKLLAVAGVGVTLTGVVLLLVLAAQAGILRPEFRVAGGVALAAGLVAVAIRLKSRPGGWSAPSRWRPPASPPATWTSSRSRRSTSGFPPPSG</sequence>
<name>K5BBC1_MYCHD</name>
<evidence type="ECO:0000256" key="2">
    <source>
        <dbReference type="SAM" id="Phobius"/>
    </source>
</evidence>
<proteinExistence type="predicted"/>
<feature type="compositionally biased region" description="Low complexity" evidence="1">
    <location>
        <begin position="56"/>
        <end position="79"/>
    </location>
</feature>
<feature type="transmembrane region" description="Helical" evidence="2">
    <location>
        <begin position="127"/>
        <end position="151"/>
    </location>
</feature>
<organism evidence="3 4">
    <name type="scientific">Mycolicibacterium hassiacum (strain DSM 44199 / CIP 105218 / JCM 12690 / 3849)</name>
    <name type="common">Mycobacterium hassiacum</name>
    <dbReference type="NCBI Taxonomy" id="1122247"/>
    <lineage>
        <taxon>Bacteria</taxon>
        <taxon>Bacillati</taxon>
        <taxon>Actinomycetota</taxon>
        <taxon>Actinomycetes</taxon>
        <taxon>Mycobacteriales</taxon>
        <taxon>Mycobacteriaceae</taxon>
        <taxon>Mycolicibacterium</taxon>
    </lineage>
</organism>
<feature type="transmembrane region" description="Helical" evidence="2">
    <location>
        <begin position="157"/>
        <end position="176"/>
    </location>
</feature>
<feature type="region of interest" description="Disordered" evidence="1">
    <location>
        <begin position="179"/>
        <end position="216"/>
    </location>
</feature>
<keyword evidence="2" id="KW-0812">Transmembrane</keyword>
<evidence type="ECO:0000313" key="4">
    <source>
        <dbReference type="Proteomes" id="UP000006265"/>
    </source>
</evidence>
<protein>
    <recommendedName>
        <fullName evidence="5">Transmembrane protein</fullName>
    </recommendedName>
</protein>
<evidence type="ECO:0000313" key="3">
    <source>
        <dbReference type="EMBL" id="EKF23730.1"/>
    </source>
</evidence>
<dbReference type="eggNOG" id="COG5373">
    <property type="taxonomic scope" value="Bacteria"/>
</dbReference>